<dbReference type="InterPro" id="IPR017452">
    <property type="entry name" value="GPCR_Rhodpsn_7TM"/>
</dbReference>
<name>A0A914VPT6_9BILA</name>
<dbReference type="Pfam" id="PF10324">
    <property type="entry name" value="7TM_GPCR_Srw"/>
    <property type="match status" value="1"/>
</dbReference>
<evidence type="ECO:0000256" key="5">
    <source>
        <dbReference type="SAM" id="Phobius"/>
    </source>
</evidence>
<reference evidence="8" key="1">
    <citation type="submission" date="2022-11" db="UniProtKB">
        <authorList>
            <consortium name="WormBaseParasite"/>
        </authorList>
    </citation>
    <scope>IDENTIFICATION</scope>
</reference>
<dbReference type="PROSITE" id="PS50262">
    <property type="entry name" value="G_PROTEIN_RECEP_F1_2"/>
    <property type="match status" value="1"/>
</dbReference>
<keyword evidence="7" id="KW-1185">Reference proteome</keyword>
<dbReference type="InterPro" id="IPR053219">
    <property type="entry name" value="GPCR_Dmsr-1"/>
</dbReference>
<evidence type="ECO:0000313" key="8">
    <source>
        <dbReference type="WBParaSite" id="PSAMB.scaffold2276size24175.g17151.t1"/>
    </source>
</evidence>
<feature type="domain" description="G-protein coupled receptors family 1 profile" evidence="6">
    <location>
        <begin position="47"/>
        <end position="213"/>
    </location>
</feature>
<dbReference type="GO" id="GO:0008528">
    <property type="term" value="F:G protein-coupled peptide receptor activity"/>
    <property type="evidence" value="ECO:0007669"/>
    <property type="project" value="InterPro"/>
</dbReference>
<dbReference type="Gene3D" id="1.20.1070.10">
    <property type="entry name" value="Rhodopsin 7-helix transmembrane proteins"/>
    <property type="match status" value="1"/>
</dbReference>
<evidence type="ECO:0000256" key="2">
    <source>
        <dbReference type="ARBA" id="ARBA00022692"/>
    </source>
</evidence>
<keyword evidence="2 5" id="KW-0812">Transmembrane</keyword>
<evidence type="ECO:0000256" key="1">
    <source>
        <dbReference type="ARBA" id="ARBA00004370"/>
    </source>
</evidence>
<dbReference type="SUPFAM" id="SSF81321">
    <property type="entry name" value="Family A G protein-coupled receptor-like"/>
    <property type="match status" value="1"/>
</dbReference>
<comment type="subcellular location">
    <subcellularLocation>
        <location evidence="1">Membrane</location>
    </subcellularLocation>
</comment>
<dbReference type="Proteomes" id="UP000887566">
    <property type="component" value="Unplaced"/>
</dbReference>
<evidence type="ECO:0000256" key="4">
    <source>
        <dbReference type="ARBA" id="ARBA00023136"/>
    </source>
</evidence>
<dbReference type="InterPro" id="IPR019427">
    <property type="entry name" value="7TM_GPCR_serpentine_rcpt_Srw"/>
</dbReference>
<protein>
    <submittedName>
        <fullName evidence="8">G-protein coupled receptors family 1 profile domain-containing protein</fullName>
    </submittedName>
</protein>
<evidence type="ECO:0000259" key="6">
    <source>
        <dbReference type="PROSITE" id="PS50262"/>
    </source>
</evidence>
<feature type="transmembrane region" description="Helical" evidence="5">
    <location>
        <begin position="150"/>
        <end position="171"/>
    </location>
</feature>
<dbReference type="WBParaSite" id="PSAMB.scaffold2276size24175.g17151.t1">
    <property type="protein sequence ID" value="PSAMB.scaffold2276size24175.g17151.t1"/>
    <property type="gene ID" value="PSAMB.scaffold2276size24175.g17151"/>
</dbReference>
<proteinExistence type="predicted"/>
<feature type="transmembrane region" description="Helical" evidence="5">
    <location>
        <begin position="68"/>
        <end position="88"/>
    </location>
</feature>
<dbReference type="AlphaFoldDB" id="A0A914VPT6"/>
<keyword evidence="3 5" id="KW-1133">Transmembrane helix</keyword>
<sequence length="213" mass="23933">MSCDVDDHDRMQQFRSIYHSVFGPFAQWYGSVHLYVRPVICCLGVLANLAIVVVLLRKNMRGNVFNVMLTAIALWDMGLMGSYFLWGLVGTCKPLFFSYWWNVYTMCYANFSVVAHSASLWSTVFMAALRVLVLRNSQQRAAGSYDNVRSALMAIGAAFALAILGSIPNFLRNQIIDYGMTRMPTDCFPVNSTVPRMHVYSLTSYAIRSSTTG</sequence>
<accession>A0A914VPT6</accession>
<evidence type="ECO:0000256" key="3">
    <source>
        <dbReference type="ARBA" id="ARBA00022989"/>
    </source>
</evidence>
<evidence type="ECO:0000313" key="7">
    <source>
        <dbReference type="Proteomes" id="UP000887566"/>
    </source>
</evidence>
<feature type="transmembrane region" description="Helical" evidence="5">
    <location>
        <begin position="34"/>
        <end position="56"/>
    </location>
</feature>
<keyword evidence="4 5" id="KW-0472">Membrane</keyword>
<dbReference type="PANTHER" id="PTHR46273">
    <property type="entry name" value="MYOSUPPRESSIN RECEPTOR 1, ISOFORM B-RELATED"/>
    <property type="match status" value="1"/>
</dbReference>
<feature type="transmembrane region" description="Helical" evidence="5">
    <location>
        <begin position="108"/>
        <end position="129"/>
    </location>
</feature>
<dbReference type="GO" id="GO:0005886">
    <property type="term" value="C:plasma membrane"/>
    <property type="evidence" value="ECO:0007669"/>
    <property type="project" value="TreeGrafter"/>
</dbReference>
<dbReference type="PANTHER" id="PTHR46273:SF4">
    <property type="entry name" value="AT19640P"/>
    <property type="match status" value="1"/>
</dbReference>
<organism evidence="7 8">
    <name type="scientific">Plectus sambesii</name>
    <dbReference type="NCBI Taxonomy" id="2011161"/>
    <lineage>
        <taxon>Eukaryota</taxon>
        <taxon>Metazoa</taxon>
        <taxon>Ecdysozoa</taxon>
        <taxon>Nematoda</taxon>
        <taxon>Chromadorea</taxon>
        <taxon>Plectida</taxon>
        <taxon>Plectina</taxon>
        <taxon>Plectoidea</taxon>
        <taxon>Plectidae</taxon>
        <taxon>Plectus</taxon>
    </lineage>
</organism>